<name>X0XVY1_9ZZZZ</name>
<protein>
    <submittedName>
        <fullName evidence="2">Uncharacterized protein</fullName>
    </submittedName>
</protein>
<gene>
    <name evidence="2" type="ORF">S01H1_63926</name>
</gene>
<dbReference type="AlphaFoldDB" id="X0XVY1"/>
<keyword evidence="1" id="KW-0472">Membrane</keyword>
<keyword evidence="1" id="KW-0812">Transmembrane</keyword>
<comment type="caution">
    <text evidence="2">The sequence shown here is derived from an EMBL/GenBank/DDBJ whole genome shotgun (WGS) entry which is preliminary data.</text>
</comment>
<reference evidence="2" key="1">
    <citation type="journal article" date="2014" name="Front. Microbiol.">
        <title>High frequency of phylogenetically diverse reductive dehalogenase-homologous genes in deep subseafloor sedimentary metagenomes.</title>
        <authorList>
            <person name="Kawai M."/>
            <person name="Futagami T."/>
            <person name="Toyoda A."/>
            <person name="Takaki Y."/>
            <person name="Nishi S."/>
            <person name="Hori S."/>
            <person name="Arai W."/>
            <person name="Tsubouchi T."/>
            <person name="Morono Y."/>
            <person name="Uchiyama I."/>
            <person name="Ito T."/>
            <person name="Fujiyama A."/>
            <person name="Inagaki F."/>
            <person name="Takami H."/>
        </authorList>
    </citation>
    <scope>NUCLEOTIDE SEQUENCE</scope>
    <source>
        <strain evidence="2">Expedition CK06-06</strain>
    </source>
</reference>
<feature type="non-terminal residue" evidence="2">
    <location>
        <position position="1"/>
    </location>
</feature>
<dbReference type="EMBL" id="BARS01042097">
    <property type="protein sequence ID" value="GAG39402.1"/>
    <property type="molecule type" value="Genomic_DNA"/>
</dbReference>
<keyword evidence="1" id="KW-1133">Transmembrane helix</keyword>
<feature type="transmembrane region" description="Helical" evidence="1">
    <location>
        <begin position="12"/>
        <end position="30"/>
    </location>
</feature>
<evidence type="ECO:0000313" key="2">
    <source>
        <dbReference type="EMBL" id="GAG39402.1"/>
    </source>
</evidence>
<evidence type="ECO:0000256" key="1">
    <source>
        <dbReference type="SAM" id="Phobius"/>
    </source>
</evidence>
<organism evidence="2">
    <name type="scientific">marine sediment metagenome</name>
    <dbReference type="NCBI Taxonomy" id="412755"/>
    <lineage>
        <taxon>unclassified sequences</taxon>
        <taxon>metagenomes</taxon>
        <taxon>ecological metagenomes</taxon>
    </lineage>
</organism>
<proteinExistence type="predicted"/>
<accession>X0XVY1</accession>
<sequence length="36" mass="4242">IRPFPICPAELLVLPAGLFFVVVVLFNRWYKIYAIY</sequence>